<name>A0ABN9CBZ7_9NEOB</name>
<sequence length="80" mass="9031">MLEANTPMVIPPGMNLPAVTYQLSCQAATISSPDLLLDALELCKYTHIALELYRQCHIEDYGFITKNTNSGGDRDHYKEW</sequence>
<proteinExistence type="predicted"/>
<dbReference type="InterPro" id="IPR052802">
    <property type="entry name" value="KNTC1"/>
</dbReference>
<dbReference type="PANTHER" id="PTHR15688:SF1">
    <property type="entry name" value="KINETOCHORE-ASSOCIATED PROTEIN 1"/>
    <property type="match status" value="1"/>
</dbReference>
<accession>A0ABN9CBZ7</accession>
<evidence type="ECO:0000313" key="1">
    <source>
        <dbReference type="EMBL" id="CAI9557211.1"/>
    </source>
</evidence>
<feature type="non-terminal residue" evidence="1">
    <location>
        <position position="80"/>
    </location>
</feature>
<dbReference type="Proteomes" id="UP001162483">
    <property type="component" value="Unassembled WGS sequence"/>
</dbReference>
<dbReference type="EMBL" id="CATNWA010008973">
    <property type="protein sequence ID" value="CAI9557211.1"/>
    <property type="molecule type" value="Genomic_DNA"/>
</dbReference>
<gene>
    <name evidence="1" type="ORF">SPARVUS_LOCUS4666362</name>
</gene>
<evidence type="ECO:0000313" key="2">
    <source>
        <dbReference type="Proteomes" id="UP001162483"/>
    </source>
</evidence>
<organism evidence="1 2">
    <name type="scientific">Staurois parvus</name>
    <dbReference type="NCBI Taxonomy" id="386267"/>
    <lineage>
        <taxon>Eukaryota</taxon>
        <taxon>Metazoa</taxon>
        <taxon>Chordata</taxon>
        <taxon>Craniata</taxon>
        <taxon>Vertebrata</taxon>
        <taxon>Euteleostomi</taxon>
        <taxon>Amphibia</taxon>
        <taxon>Batrachia</taxon>
        <taxon>Anura</taxon>
        <taxon>Neobatrachia</taxon>
        <taxon>Ranoidea</taxon>
        <taxon>Ranidae</taxon>
        <taxon>Staurois</taxon>
    </lineage>
</organism>
<comment type="caution">
    <text evidence="1">The sequence shown here is derived from an EMBL/GenBank/DDBJ whole genome shotgun (WGS) entry which is preliminary data.</text>
</comment>
<keyword evidence="2" id="KW-1185">Reference proteome</keyword>
<protein>
    <submittedName>
        <fullName evidence="1">Uncharacterized protein</fullName>
    </submittedName>
</protein>
<dbReference type="PANTHER" id="PTHR15688">
    <property type="entry name" value="KINETOCHORE-ASSOCIATED PROTEIN 1"/>
    <property type="match status" value="1"/>
</dbReference>
<reference evidence="1" key="1">
    <citation type="submission" date="2023-05" db="EMBL/GenBank/DDBJ databases">
        <authorList>
            <person name="Stuckert A."/>
        </authorList>
    </citation>
    <scope>NUCLEOTIDE SEQUENCE</scope>
</reference>